<gene>
    <name evidence="2" type="ORF">GGR21_003671</name>
</gene>
<evidence type="ECO:0000313" key="2">
    <source>
        <dbReference type="EMBL" id="MBB4037750.1"/>
    </source>
</evidence>
<keyword evidence="3" id="KW-1185">Reference proteome</keyword>
<dbReference type="SUPFAM" id="SSF56935">
    <property type="entry name" value="Porins"/>
    <property type="match status" value="1"/>
</dbReference>
<feature type="signal peptide" evidence="1">
    <location>
        <begin position="1"/>
        <end position="22"/>
    </location>
</feature>
<name>A0A840CP16_9BACT</name>
<evidence type="ECO:0000313" key="3">
    <source>
        <dbReference type="Proteomes" id="UP000555103"/>
    </source>
</evidence>
<comment type="caution">
    <text evidence="2">The sequence shown here is derived from an EMBL/GenBank/DDBJ whole genome shotgun (WGS) entry which is preliminary data.</text>
</comment>
<sequence>MIKRQSFVLMLFSICFVLNIQAQTTYSPYSMLGLGEIENRDYGRTSGMANIGIGIRDFDYLNPSNPAGISGLDSLKFIMDISVSGKQSYFSGKGKTDGAFNGNLKKLALGFRLAPKWGISLGIKPFSDVGYRIHSEEPIDGSTSTKSVYLEGSGGLYELYLSNGIKITDNLSVGINTKYISGTLKQTENQAEYLFEKESQVSQFYNTLGVQYHRKGWTIGATYGYKQNISMTNKTTIYDSEYNLVKDEKDRSTNQFIPETMGIGFSHDIKKIIWGMDFQYQRWSGLESGIGSAKIVDSYRVSAGFGYIPNSDSYYRIRNQGQIQVGASLSKSYIKVGGENAYNYSVTAGYSLPVSKGAQHLNFGFEYGNTLSAPASYIKESYFMLTVNCTIFEQWFKRRKLD</sequence>
<protein>
    <recommendedName>
        <fullName evidence="4">Long-chain fatty acid transport protein</fullName>
    </recommendedName>
</protein>
<feature type="chain" id="PRO_5032333431" description="Long-chain fatty acid transport protein" evidence="1">
    <location>
        <begin position="23"/>
        <end position="402"/>
    </location>
</feature>
<proteinExistence type="predicted"/>
<dbReference type="EMBL" id="JACIEP010000017">
    <property type="protein sequence ID" value="MBB4037750.1"/>
    <property type="molecule type" value="Genomic_DNA"/>
</dbReference>
<evidence type="ECO:0008006" key="4">
    <source>
        <dbReference type="Google" id="ProtNLM"/>
    </source>
</evidence>
<keyword evidence="1" id="KW-0732">Signal</keyword>
<reference evidence="2 3" key="1">
    <citation type="submission" date="2020-08" db="EMBL/GenBank/DDBJ databases">
        <title>Genomic Encyclopedia of Type Strains, Phase IV (KMG-IV): sequencing the most valuable type-strain genomes for metagenomic binning, comparative biology and taxonomic classification.</title>
        <authorList>
            <person name="Goeker M."/>
        </authorList>
    </citation>
    <scope>NUCLEOTIDE SEQUENCE [LARGE SCALE GENOMIC DNA]</scope>
    <source>
        <strain evidence="2 3">DSM 104969</strain>
    </source>
</reference>
<evidence type="ECO:0000256" key="1">
    <source>
        <dbReference type="SAM" id="SignalP"/>
    </source>
</evidence>
<dbReference type="Gene3D" id="2.40.160.60">
    <property type="entry name" value="Outer membrane protein transport protein (OMPP1/FadL/TodX)"/>
    <property type="match status" value="1"/>
</dbReference>
<dbReference type="RefSeq" id="WP_183308579.1">
    <property type="nucleotide sequence ID" value="NZ_JACIEP010000017.1"/>
</dbReference>
<dbReference type="Proteomes" id="UP000555103">
    <property type="component" value="Unassembled WGS sequence"/>
</dbReference>
<dbReference type="AlphaFoldDB" id="A0A840CP16"/>
<accession>A0A840CP16</accession>
<organism evidence="2 3">
    <name type="scientific">Dysgonomonas hofstadii</name>
    <dbReference type="NCBI Taxonomy" id="637886"/>
    <lineage>
        <taxon>Bacteria</taxon>
        <taxon>Pseudomonadati</taxon>
        <taxon>Bacteroidota</taxon>
        <taxon>Bacteroidia</taxon>
        <taxon>Bacteroidales</taxon>
        <taxon>Dysgonomonadaceae</taxon>
        <taxon>Dysgonomonas</taxon>
    </lineage>
</organism>